<dbReference type="PANTHER" id="PTHR38768">
    <property type="entry name" value="UPF0502 PROTEIN YCEH"/>
    <property type="match status" value="1"/>
</dbReference>
<keyword evidence="2" id="KW-0175">Coiled coil</keyword>
<evidence type="ECO:0000256" key="1">
    <source>
        <dbReference type="HAMAP-Rule" id="MF_01584"/>
    </source>
</evidence>
<keyword evidence="5" id="KW-1185">Reference proteome</keyword>
<proteinExistence type="inferred from homology"/>
<feature type="region of interest" description="Disordered" evidence="3">
    <location>
        <begin position="167"/>
        <end position="191"/>
    </location>
</feature>
<dbReference type="PANTHER" id="PTHR38768:SF1">
    <property type="entry name" value="UPF0502 PROTEIN YCEH"/>
    <property type="match status" value="1"/>
</dbReference>
<evidence type="ECO:0000256" key="2">
    <source>
        <dbReference type="SAM" id="Coils"/>
    </source>
</evidence>
<dbReference type="SUPFAM" id="SSF46785">
    <property type="entry name" value="Winged helix' DNA-binding domain"/>
    <property type="match status" value="2"/>
</dbReference>
<dbReference type="HAMAP" id="MF_01584">
    <property type="entry name" value="UPF0502"/>
    <property type="match status" value="1"/>
</dbReference>
<sequence length="222" mass="24403">MRMNLTELEIRILGCLMEKELTTPEYYPLTLNALAAACNQKSNRDPVLSLAESDLQRGLEALGARGLARLTTTGGRVAKYVHSMGDKLGLDAPVRAVLAELMLRGPQTAAELRSRSERMTQVGDLAAVEDILLKLQQHGPPLVVRLPRQAGRKEARYAQVFAGMPELPELPEEEPEQPGSAPAPRVRPGNERLEHLEQEVGALSQEIGELRREVEELLAAFS</sequence>
<dbReference type="InterPro" id="IPR007432">
    <property type="entry name" value="DUF480"/>
</dbReference>
<evidence type="ECO:0000256" key="3">
    <source>
        <dbReference type="SAM" id="MobiDB-lite"/>
    </source>
</evidence>
<name>A0ABS0Y983_9BACT</name>
<evidence type="ECO:0000313" key="5">
    <source>
        <dbReference type="Proteomes" id="UP000614714"/>
    </source>
</evidence>
<dbReference type="InterPro" id="IPR036388">
    <property type="entry name" value="WH-like_DNA-bd_sf"/>
</dbReference>
<evidence type="ECO:0000313" key="4">
    <source>
        <dbReference type="EMBL" id="MBJ6748850.1"/>
    </source>
</evidence>
<accession>A0ABS0Y983</accession>
<protein>
    <submittedName>
        <fullName evidence="4">YceH family protein</fullName>
    </submittedName>
</protein>
<organism evidence="4 5">
    <name type="scientific">Geomonas anaerohicana</name>
    <dbReference type="NCBI Taxonomy" id="2798583"/>
    <lineage>
        <taxon>Bacteria</taxon>
        <taxon>Pseudomonadati</taxon>
        <taxon>Thermodesulfobacteriota</taxon>
        <taxon>Desulfuromonadia</taxon>
        <taxon>Geobacterales</taxon>
        <taxon>Geobacteraceae</taxon>
        <taxon>Geomonas</taxon>
    </lineage>
</organism>
<comment type="caution">
    <text evidence="4">The sequence shown here is derived from an EMBL/GenBank/DDBJ whole genome shotgun (WGS) entry which is preliminary data.</text>
</comment>
<gene>
    <name evidence="4" type="ORF">JFN91_01345</name>
</gene>
<dbReference type="Proteomes" id="UP000614714">
    <property type="component" value="Unassembled WGS sequence"/>
</dbReference>
<reference evidence="4 5" key="1">
    <citation type="submission" date="2020-12" db="EMBL/GenBank/DDBJ databases">
        <title>Geomonas sp. Red421, isolated from paddy soil.</title>
        <authorList>
            <person name="Xu Z."/>
            <person name="Zhang Z."/>
            <person name="Masuda Y."/>
            <person name="Itoh H."/>
            <person name="Senoo K."/>
        </authorList>
    </citation>
    <scope>NUCLEOTIDE SEQUENCE [LARGE SCALE GENOMIC DNA]</scope>
    <source>
        <strain evidence="4 5">Red421</strain>
    </source>
</reference>
<dbReference type="InterPro" id="IPR036390">
    <property type="entry name" value="WH_DNA-bd_sf"/>
</dbReference>
<dbReference type="Pfam" id="PF04337">
    <property type="entry name" value="DUF480"/>
    <property type="match status" value="1"/>
</dbReference>
<dbReference type="EMBL" id="JAEMHL010000001">
    <property type="protein sequence ID" value="MBJ6748850.1"/>
    <property type="molecule type" value="Genomic_DNA"/>
</dbReference>
<comment type="similarity">
    <text evidence="1">Belongs to the UPF0502 family.</text>
</comment>
<dbReference type="RefSeq" id="WP_199387422.1">
    <property type="nucleotide sequence ID" value="NZ_JAEMHL010000001.1"/>
</dbReference>
<feature type="coiled-coil region" evidence="2">
    <location>
        <begin position="193"/>
        <end position="220"/>
    </location>
</feature>
<dbReference type="Gene3D" id="1.10.10.10">
    <property type="entry name" value="Winged helix-like DNA-binding domain superfamily/Winged helix DNA-binding domain"/>
    <property type="match status" value="2"/>
</dbReference>